<feature type="binding site" evidence="7">
    <location>
        <position position="195"/>
    </location>
    <ligand>
        <name>L-glutamine</name>
        <dbReference type="ChEBI" id="CHEBI:58359"/>
    </ligand>
</feature>
<dbReference type="OrthoDB" id="9803818at2"/>
<feature type="binding site" evidence="7">
    <location>
        <position position="471"/>
    </location>
    <ligand>
        <name>deamido-NAD(+)</name>
        <dbReference type="ChEBI" id="CHEBI:58437"/>
        <note>ligand shared between two neighboring subunits</note>
    </ligand>
</feature>
<feature type="active site" description="For glutaminase activity" evidence="7">
    <location>
        <position position="109"/>
    </location>
</feature>
<dbReference type="SUPFAM" id="SSF56317">
    <property type="entry name" value="Carbon-nitrogen hydrolase"/>
    <property type="match status" value="1"/>
</dbReference>
<dbReference type="PANTHER" id="PTHR23090:SF9">
    <property type="entry name" value="GLUTAMINE-DEPENDENT NAD(+) SYNTHETASE"/>
    <property type="match status" value="1"/>
</dbReference>
<dbReference type="EC" id="6.3.5.1" evidence="7 8"/>
<evidence type="ECO:0000256" key="3">
    <source>
        <dbReference type="ARBA" id="ARBA00022598"/>
    </source>
</evidence>
<sequence length="639" mass="72072">MSFVSIAAVTLNQIPLDWDGNLLRIQKALKEIESHDIVNFPELCLSGYGCEDQFLGTFVSEKSIESLLKLKEQVQNQLVLVGLPIWWKGKLFNATAILFQKEILALIPKQFLANDGVHYEARWFTPWPSGIRDFVDLGGTSVPFGDYVVDFSGIRLGIEICQDAWEEENRPAYQLAKRGVQIVCNGSASHFSFGKNSIRREISRKGSEIVQGIYVFSNLLGNESGRTIFDGDAYLCQNGRVLKEMRRFSFQEFAIISQQFQISSSYNLECDGVLSIDFNLNKFSPVETNTDTEELQKQEEFAKVIALGLWDYMRKSYSNGWVLSLSGGADSSAIASLCYLAIKLAERDLGLDGLKKSLGYFTGIQTCQNTNEVLQKALTTVYQGTKNSSANTRNSAKQLAANVGSTHFEIEIDEIVAQYRMLIESAIGRELTWQQDDITLQNVQARVRAPSAWMLANIQNGLLLATSNRSEASVGYATMDGDTSGSISPIAGIDKSFIREWLKWMEKEGLGLDLKLPSLKFVNALEPSAELRPLDTKQVDEEDLMPYPILNFIEKSAFRNKNSPEIVFDELKVAYSDKFSVTKLWEFADRYFKLWSRNQWKRERYAPGFHVDDYSLDPKSWLRFPILSAGLAKDLPQKP</sequence>
<evidence type="ECO:0000256" key="9">
    <source>
        <dbReference type="RuleBase" id="RU003811"/>
    </source>
</evidence>
<gene>
    <name evidence="7 11" type="primary">nadE</name>
    <name evidence="11" type="ORF">EOJ36_02825</name>
</gene>
<dbReference type="InterPro" id="IPR036526">
    <property type="entry name" value="C-N_Hydrolase_sf"/>
</dbReference>
<evidence type="ECO:0000256" key="5">
    <source>
        <dbReference type="ARBA" id="ARBA00022840"/>
    </source>
</evidence>
<keyword evidence="3 7" id="KW-0436">Ligase</keyword>
<evidence type="ECO:0000313" key="11">
    <source>
        <dbReference type="EMBL" id="RVU26949.1"/>
    </source>
</evidence>
<dbReference type="GO" id="GO:0005737">
    <property type="term" value="C:cytoplasm"/>
    <property type="evidence" value="ECO:0007669"/>
    <property type="project" value="InterPro"/>
</dbReference>
<dbReference type="Gene3D" id="3.40.50.620">
    <property type="entry name" value="HUPs"/>
    <property type="match status" value="1"/>
</dbReference>
<dbReference type="Gene3D" id="3.60.110.10">
    <property type="entry name" value="Carbon-nitrogen hydrolase"/>
    <property type="match status" value="1"/>
</dbReference>
<dbReference type="CDD" id="cd00553">
    <property type="entry name" value="NAD_synthase"/>
    <property type="match status" value="1"/>
</dbReference>
<dbReference type="InterPro" id="IPR003694">
    <property type="entry name" value="NAD_synthase"/>
</dbReference>
<dbReference type="SUPFAM" id="SSF52402">
    <property type="entry name" value="Adenine nucleotide alpha hydrolases-like"/>
    <property type="match status" value="1"/>
</dbReference>
<dbReference type="GO" id="GO:0005524">
    <property type="term" value="F:ATP binding"/>
    <property type="evidence" value="ECO:0007669"/>
    <property type="project" value="UniProtKB-UniRule"/>
</dbReference>
<evidence type="ECO:0000256" key="8">
    <source>
        <dbReference type="PIRNR" id="PIRNR006630"/>
    </source>
</evidence>
<comment type="function">
    <text evidence="7">Catalyzes the ATP-dependent amidation of deamido-NAD to form NAD. Uses L-glutamine as a nitrogen source.</text>
</comment>
<dbReference type="Pfam" id="PF00795">
    <property type="entry name" value="CN_hydrolase"/>
    <property type="match status" value="1"/>
</dbReference>
<dbReference type="InterPro" id="IPR003010">
    <property type="entry name" value="C-N_Hydrolase"/>
</dbReference>
<comment type="caution">
    <text evidence="7">Lacks conserved residue(s) required for the propagation of feature annotation.</text>
</comment>
<dbReference type="GO" id="GO:0009435">
    <property type="term" value="P:NAD+ biosynthetic process"/>
    <property type="evidence" value="ECO:0007669"/>
    <property type="project" value="UniProtKB-UniRule"/>
</dbReference>
<comment type="similarity">
    <text evidence="2 7 8">In the C-terminal section; belongs to the NAD synthetase family.</text>
</comment>
<feature type="domain" description="CN hydrolase" evidence="10">
    <location>
        <begin position="4"/>
        <end position="264"/>
    </location>
</feature>
<dbReference type="InterPro" id="IPR014445">
    <property type="entry name" value="Gln-dep_NAD_synthase"/>
</dbReference>
<dbReference type="Proteomes" id="UP000282832">
    <property type="component" value="Unassembled WGS sequence"/>
</dbReference>
<dbReference type="InterPro" id="IPR014729">
    <property type="entry name" value="Rossmann-like_a/b/a_fold"/>
</dbReference>
<evidence type="ECO:0000256" key="7">
    <source>
        <dbReference type="HAMAP-Rule" id="MF_02090"/>
    </source>
</evidence>
<dbReference type="Pfam" id="PF02540">
    <property type="entry name" value="NAD_synthase"/>
    <property type="match status" value="1"/>
</dbReference>
<protein>
    <recommendedName>
        <fullName evidence="7 8">Glutamine-dependent NAD(+) synthetase</fullName>
        <ecNumber evidence="7 8">6.3.5.1</ecNumber>
    </recommendedName>
    <alternativeName>
        <fullName evidence="7 8">NAD(+) synthase [glutamine-hydrolyzing]</fullName>
    </alternativeName>
</protein>
<evidence type="ECO:0000313" key="12">
    <source>
        <dbReference type="Proteomes" id="UP000282832"/>
    </source>
</evidence>
<dbReference type="UniPathway" id="UPA00253">
    <property type="reaction ID" value="UER00334"/>
</dbReference>
<dbReference type="RefSeq" id="WP_127802500.1">
    <property type="nucleotide sequence ID" value="NZ_SACY01000001.1"/>
</dbReference>
<feature type="binding site" evidence="7">
    <location>
        <position position="466"/>
    </location>
    <ligand>
        <name>ATP</name>
        <dbReference type="ChEBI" id="CHEBI:30616"/>
    </ligand>
</feature>
<keyword evidence="6 7" id="KW-0520">NAD</keyword>
<organism evidence="11 12">
    <name type="scientific">Sandaracinomonas limnophila</name>
    <dbReference type="NCBI Taxonomy" id="1862386"/>
    <lineage>
        <taxon>Bacteria</taxon>
        <taxon>Pseudomonadati</taxon>
        <taxon>Bacteroidota</taxon>
        <taxon>Cytophagia</taxon>
        <taxon>Cytophagales</taxon>
        <taxon>Flectobacillaceae</taxon>
        <taxon>Sandaracinomonas</taxon>
    </lineage>
</organism>
<feature type="binding site" evidence="7">
    <location>
        <position position="189"/>
    </location>
    <ligand>
        <name>L-glutamine</name>
        <dbReference type="ChEBI" id="CHEBI:58359"/>
    </ligand>
</feature>
<evidence type="ECO:0000256" key="1">
    <source>
        <dbReference type="ARBA" id="ARBA00005188"/>
    </source>
</evidence>
<dbReference type="CDD" id="cd07570">
    <property type="entry name" value="GAT_Gln-NAD-synth"/>
    <property type="match status" value="1"/>
</dbReference>
<reference evidence="11 12" key="1">
    <citation type="submission" date="2019-01" db="EMBL/GenBank/DDBJ databases">
        <authorList>
            <person name="Chen W.-M."/>
        </authorList>
    </citation>
    <scope>NUCLEOTIDE SEQUENCE [LARGE SCALE GENOMIC DNA]</scope>
    <source>
        <strain evidence="11 12">FSY-15</strain>
    </source>
</reference>
<dbReference type="NCBIfam" id="TIGR00552">
    <property type="entry name" value="nadE"/>
    <property type="match status" value="1"/>
</dbReference>
<evidence type="ECO:0000256" key="2">
    <source>
        <dbReference type="ARBA" id="ARBA00007145"/>
    </source>
</evidence>
<comment type="similarity">
    <text evidence="9">Belongs to the NAD synthetase family.</text>
</comment>
<comment type="caution">
    <text evidence="11">The sequence shown here is derived from an EMBL/GenBank/DDBJ whole genome shotgun (WGS) entry which is preliminary data.</text>
</comment>
<comment type="pathway">
    <text evidence="1 7 8">Cofactor biosynthesis; NAD(+) biosynthesis; NAD(+) from deamido-NAD(+) (L-Gln route): step 1/1.</text>
</comment>
<evidence type="ECO:0000256" key="6">
    <source>
        <dbReference type="ARBA" id="ARBA00023027"/>
    </source>
</evidence>
<dbReference type="GO" id="GO:0008795">
    <property type="term" value="F:NAD+ synthase activity"/>
    <property type="evidence" value="ECO:0007669"/>
    <property type="project" value="UniProtKB-UniRule"/>
</dbReference>
<dbReference type="PROSITE" id="PS50263">
    <property type="entry name" value="CN_HYDROLASE"/>
    <property type="match status" value="1"/>
</dbReference>
<dbReference type="GO" id="GO:0003952">
    <property type="term" value="F:NAD+ synthase (glutamine-hydrolyzing) activity"/>
    <property type="evidence" value="ECO:0007669"/>
    <property type="project" value="UniProtKB-UniRule"/>
</dbReference>
<keyword evidence="4 7" id="KW-0547">Nucleotide-binding</keyword>
<feature type="binding site" evidence="7">
    <location>
        <position position="601"/>
    </location>
    <ligand>
        <name>deamido-NAD(+)</name>
        <dbReference type="ChEBI" id="CHEBI:58437"/>
        <note>ligand shared between two neighboring subunits</note>
    </ligand>
</feature>
<keyword evidence="12" id="KW-1185">Reference proteome</keyword>
<dbReference type="HAMAP" id="MF_02090">
    <property type="entry name" value="NadE_glutamine_dep"/>
    <property type="match status" value="1"/>
</dbReference>
<keyword evidence="5 7" id="KW-0067">ATP-binding</keyword>
<dbReference type="PIRSF" id="PIRSF006630">
    <property type="entry name" value="NADS_GAT"/>
    <property type="match status" value="1"/>
</dbReference>
<feature type="active site" description="Nucleophile; for glutaminase activity" evidence="7">
    <location>
        <position position="161"/>
    </location>
</feature>
<proteinExistence type="inferred from homology"/>
<accession>A0A437PXI1</accession>
<name>A0A437PXI1_9BACT</name>
<dbReference type="EMBL" id="SACY01000001">
    <property type="protein sequence ID" value="RVU26949.1"/>
    <property type="molecule type" value="Genomic_DNA"/>
</dbReference>
<dbReference type="AlphaFoldDB" id="A0A437PXI1"/>
<dbReference type="InterPro" id="IPR022310">
    <property type="entry name" value="NAD/GMP_synthase"/>
</dbReference>
<comment type="catalytic activity">
    <reaction evidence="7 8">
        <text>deamido-NAD(+) + L-glutamine + ATP + H2O = L-glutamate + AMP + diphosphate + NAD(+) + H(+)</text>
        <dbReference type="Rhea" id="RHEA:24384"/>
        <dbReference type="ChEBI" id="CHEBI:15377"/>
        <dbReference type="ChEBI" id="CHEBI:15378"/>
        <dbReference type="ChEBI" id="CHEBI:29985"/>
        <dbReference type="ChEBI" id="CHEBI:30616"/>
        <dbReference type="ChEBI" id="CHEBI:33019"/>
        <dbReference type="ChEBI" id="CHEBI:57540"/>
        <dbReference type="ChEBI" id="CHEBI:58359"/>
        <dbReference type="ChEBI" id="CHEBI:58437"/>
        <dbReference type="ChEBI" id="CHEBI:456215"/>
        <dbReference type="EC" id="6.3.5.1"/>
    </reaction>
</comment>
<evidence type="ECO:0000256" key="4">
    <source>
        <dbReference type="ARBA" id="ARBA00022741"/>
    </source>
</evidence>
<feature type="binding site" evidence="7">
    <location>
        <position position="442"/>
    </location>
    <ligand>
        <name>deamido-NAD(+)</name>
        <dbReference type="ChEBI" id="CHEBI:58437"/>
        <note>ligand shared between two neighboring subunits</note>
    </ligand>
</feature>
<dbReference type="GO" id="GO:0004359">
    <property type="term" value="F:glutaminase activity"/>
    <property type="evidence" value="ECO:0007669"/>
    <property type="project" value="InterPro"/>
</dbReference>
<dbReference type="PANTHER" id="PTHR23090">
    <property type="entry name" value="NH 3 /GLUTAMINE-DEPENDENT NAD + SYNTHETASE"/>
    <property type="match status" value="1"/>
</dbReference>
<feature type="active site" description="Proton acceptor; for glutaminase activity" evidence="7">
    <location>
        <position position="42"/>
    </location>
</feature>
<evidence type="ECO:0000259" key="10">
    <source>
        <dbReference type="PROSITE" id="PS50263"/>
    </source>
</evidence>